<dbReference type="EMBL" id="LGUG01000004">
    <property type="protein sequence ID" value="KON96629.1"/>
    <property type="molecule type" value="Genomic_DNA"/>
</dbReference>
<organism evidence="1 2">
    <name type="scientific">Aneurinibacillus migulanus</name>
    <name type="common">Bacillus migulanus</name>
    <dbReference type="NCBI Taxonomy" id="47500"/>
    <lineage>
        <taxon>Bacteria</taxon>
        <taxon>Bacillati</taxon>
        <taxon>Bacillota</taxon>
        <taxon>Bacilli</taxon>
        <taxon>Bacillales</taxon>
        <taxon>Paenibacillaceae</taxon>
        <taxon>Aneurinibacillus group</taxon>
        <taxon>Aneurinibacillus</taxon>
    </lineage>
</organism>
<dbReference type="PATRIC" id="fig|47500.8.peg.688"/>
<sequence length="321" mass="36070">MMKHLKTKEEKDMESMKIKTCGAVLLISLSLWNFINKETMYMKKALIALLSSIFLVSGLYMDEAIASTEATKVSFVGKVNGDAMTFAYVDKTGKHLLAFDLNPSDRPKRFTKVICSPGNVRGVKYVKYQKEGKQSNHRNAANNITQDAGAWFDVVNGKLKENESCLLIEKDAFQGHTFLPYKPVKQGRFSDKTIRKVTEFKKRKVIKQGLIGKISPGVQIGLVEFERTGKNVLASIVMTTPNRLVFEDFPATYVDGVWSWRADDGGEIDPQLFTILFVTKSKTGYTLGLEWIGAEGNHLSVLQQNGNTFYSINESGRYITY</sequence>
<evidence type="ECO:0000313" key="1">
    <source>
        <dbReference type="EMBL" id="KON96629.1"/>
    </source>
</evidence>
<dbReference type="Proteomes" id="UP000037269">
    <property type="component" value="Unassembled WGS sequence"/>
</dbReference>
<name>A0A0D1Y6H2_ANEMI</name>
<keyword evidence="2" id="KW-1185">Reference proteome</keyword>
<protein>
    <submittedName>
        <fullName evidence="1">Uncharacterized protein</fullName>
    </submittedName>
</protein>
<accession>A0A0D1Y6H2</accession>
<dbReference type="AlphaFoldDB" id="A0A0D1Y6H2"/>
<comment type="caution">
    <text evidence="1">The sequence shown here is derived from an EMBL/GenBank/DDBJ whole genome shotgun (WGS) entry which is preliminary data.</text>
</comment>
<gene>
    <name evidence="1" type="ORF">AF333_15255</name>
</gene>
<evidence type="ECO:0000313" key="2">
    <source>
        <dbReference type="Proteomes" id="UP000037269"/>
    </source>
</evidence>
<reference evidence="1 2" key="1">
    <citation type="submission" date="2015-07" db="EMBL/GenBank/DDBJ databases">
        <title>Fjat-14205 dsm 2895.</title>
        <authorList>
            <person name="Liu B."/>
            <person name="Wang J."/>
            <person name="Zhu Y."/>
            <person name="Liu G."/>
            <person name="Chen Q."/>
            <person name="Chen Z."/>
            <person name="Lan J."/>
            <person name="Che J."/>
            <person name="Ge C."/>
            <person name="Shi H."/>
            <person name="Pan Z."/>
            <person name="Liu X."/>
        </authorList>
    </citation>
    <scope>NUCLEOTIDE SEQUENCE [LARGE SCALE GENOMIC DNA]</scope>
    <source>
        <strain evidence="1 2">DSM 2895</strain>
    </source>
</reference>
<proteinExistence type="predicted"/>